<proteinExistence type="predicted"/>
<feature type="transmembrane region" description="Helical" evidence="1">
    <location>
        <begin position="26"/>
        <end position="45"/>
    </location>
</feature>
<dbReference type="AlphaFoldDB" id="A0A401K026"/>
<organism evidence="2 3">
    <name type="scientific">Sulfuriferula multivorans</name>
    <dbReference type="NCBI Taxonomy" id="1559896"/>
    <lineage>
        <taxon>Bacteria</taxon>
        <taxon>Pseudomonadati</taxon>
        <taxon>Pseudomonadota</taxon>
        <taxon>Betaproteobacteria</taxon>
        <taxon>Nitrosomonadales</taxon>
        <taxon>Sulfuricellaceae</taxon>
        <taxon>Sulfuriferula</taxon>
    </lineage>
</organism>
<keyword evidence="1" id="KW-1133">Transmembrane helix</keyword>
<accession>A0A401K026</accession>
<comment type="caution">
    <text evidence="2">The sequence shown here is derived from an EMBL/GenBank/DDBJ whole genome shotgun (WGS) entry which is preliminary data.</text>
</comment>
<gene>
    <name evidence="2" type="ORF">SFMTTN_3080</name>
</gene>
<reference evidence="2 3" key="1">
    <citation type="journal article" date="2019" name="Front. Microbiol.">
        <title>Genomes of Neutrophilic Sulfur-Oxidizing Chemolithoautotrophs Representing 9 Proteobacterial Species From 8 Genera.</title>
        <authorList>
            <person name="Watanabe T."/>
            <person name="Kojima H."/>
            <person name="Umezawa K."/>
            <person name="Hori C."/>
            <person name="Takasuka T.E."/>
            <person name="Kato Y."/>
            <person name="Fukui M."/>
        </authorList>
    </citation>
    <scope>NUCLEOTIDE SEQUENCE [LARGE SCALE GENOMIC DNA]</scope>
    <source>
        <strain evidence="2 3">TTN</strain>
    </source>
</reference>
<dbReference type="Proteomes" id="UP000286806">
    <property type="component" value="Unassembled WGS sequence"/>
</dbReference>
<keyword evidence="1" id="KW-0812">Transmembrane</keyword>
<evidence type="ECO:0000256" key="1">
    <source>
        <dbReference type="SAM" id="Phobius"/>
    </source>
</evidence>
<name>A0A401K026_9PROT</name>
<dbReference type="EMBL" id="BGOW01000036">
    <property type="protein sequence ID" value="GCB02258.1"/>
    <property type="molecule type" value="Genomic_DNA"/>
</dbReference>
<protein>
    <submittedName>
        <fullName evidence="2">Uncharacterized protein</fullName>
    </submittedName>
</protein>
<evidence type="ECO:0000313" key="3">
    <source>
        <dbReference type="Proteomes" id="UP000286806"/>
    </source>
</evidence>
<evidence type="ECO:0000313" key="2">
    <source>
        <dbReference type="EMBL" id="GCB02258.1"/>
    </source>
</evidence>
<keyword evidence="1" id="KW-0472">Membrane</keyword>
<keyword evidence="3" id="KW-1185">Reference proteome</keyword>
<sequence>MVDGCIAGIRHSGVIEDRYVKALFDAGAYAEFILFASMFISVGWLKARFLLFLHVIPGL</sequence>